<feature type="region of interest" description="Disordered" evidence="6">
    <location>
        <begin position="1"/>
        <end position="212"/>
    </location>
</feature>
<sequence length="1648" mass="185066">MDDDSKENRRNKPQQKFYKPGSGPLRRSSYGTDAKMDNYGSQNSVNDDLLTEKSKDYSVTNARHKKPEQQLYVPRSGDSCPADRQSKHMRSDNSSQYNNRKMFSRSDKHGYGSGSGSYSRGASRRDRSFADNHYQDSGSKDHNYNRHSRQVSETRSMSPTHCIQEKNVDRNRDSRSMETSAGRHISGGGKPPSGRRNSAGYSSDSSRPKYAVNIDNIPPRFRKNFLEQSGHSFDSFDQIYRDRHTSSQSISPSYNQGQYTNSNLTWSQTLPSRGRGRLRDNENFDREKFINSYLKNYDVQNSRRSTPSSSYMNLYEPNVFDNQNEVVALSNNIDDQNEYNDNSLKNGLNNENNDLSYNHDETKQESDSQHDNETISQITSSLLDMTNLDWTEEVEKNIKLDDMCDTSTSFSNNIQSSASQENKQLESRESKRSGRSRRRDRRSSSRGHRNSEKKSERNRKDSNASIQHESDKNRKDSNASVQHETIFSNLKQRERERRDSHKSNRSSTLGNSRDDLDRWRSLRSYSREQSTEGRIVSQCNSRDTSTIRAMSPRDNEGFRIPSSKSSIWSSGNQKRNNGSWASGRTPSTERGRQSPVMNNNMTADGSVDGSAGGGRRNRKRAGRRRGRHSDVAQISHSSHPSHSSHAHHVPTSTSSTSMTTNWREEILESKKQASHDRHTDGQPQRNRLNSTMSEKSIHDTNSSHPGLIVLPQSSINHLQKDHGRIGNCENQKLLYDHQNPSKPIIVQTSPTKGDIRMDGGGRECGRSGGGGGGGGGVQYEAAEAARAARHRALLQEVDRADAVLQAHTLRGPLALAAHWHDVVNTRKFLQNALQQLLMSDLKYCQSDNIEHHFWKILYYNFIEVLRKSFPQISPDDKPEIVKLINVIIEEGNVFFENLVQMLEKTYKFNIEEYINDNHVLPPKGLGYVGLALISVQKLYVFLGDLARYREQVNETNNYAKSKFWYTKAQQINPKNGRPYNQLAILAVYARRKLDAVYYYMRSLMSSNPFSSARESLISLFDENRKKYEAAERKRRATLENSRSVENGGENGVSGGGNGVTNVSSGSGAAGGLRREIWVRPSGHRTTTLQHQARDDHLASMTSVELNKNFITSYLHVHGKLITKIGMETFHESASEMLRQFRALLHRQPLPTPAARLLQLTALNMFAVETTTSSLKDESNNGKRTAWLDCALGVSLLMFGALLERCCALLPEPAHTQHHADALLLLPAIKVWSDWMLCHSSIWNPPPTFDNFETESENDPWDWLAKLMNILEALDDKSIELENEVIEGYTTVRLAEDASLGGFTPLMYMEPAVAWVRPEPAVQLHAAEHALRLRKLLFFGTEYLVGVEPPVLRLEYPASAPPRYVSAVQRVQPHNPPLQHLSEDSEEEDSVSGIASGSVTLPEGLEGPEGADETTLRLLRRKEQLESRKATLDKRRERMQEILGGGWVSVEVEVRPRWLVPDTNCFIDHLPLLQAVAEAPSQPYILAVPLVVMTELEGLKKCSRVGERASAALAWVCAGGGAGGGAGGAGAAVRLATSRGSLLASRAFTAERDHSRATNDDRVLATAINLHANLATETDTRVDDGSESKFVKRVREVVLLTDDRNLRVKALAAELPARDLPSFIHWAGLTDNNVTNSSVVFDDRIAANN</sequence>
<feature type="region of interest" description="Disordered" evidence="6">
    <location>
        <begin position="244"/>
        <end position="279"/>
    </location>
</feature>
<feature type="compositionally biased region" description="Basic and acidic residues" evidence="6">
    <location>
        <begin position="357"/>
        <end position="373"/>
    </location>
</feature>
<feature type="compositionally biased region" description="Basic and acidic residues" evidence="6">
    <location>
        <begin position="449"/>
        <end position="477"/>
    </location>
</feature>
<keyword evidence="5" id="KW-0539">Nucleus</keyword>
<dbReference type="GeneID" id="113517389"/>
<feature type="region of interest" description="Disordered" evidence="6">
    <location>
        <begin position="1373"/>
        <end position="1410"/>
    </location>
</feature>
<feature type="compositionally biased region" description="Basic and acidic residues" evidence="6">
    <location>
        <begin position="123"/>
        <end position="144"/>
    </location>
</feature>
<dbReference type="Pfam" id="PF10373">
    <property type="entry name" value="EST1_DNA_bind"/>
    <property type="match status" value="1"/>
</dbReference>
<evidence type="ECO:0000256" key="2">
    <source>
        <dbReference type="ARBA" id="ARBA00004496"/>
    </source>
</evidence>
<dbReference type="Pfam" id="PF13638">
    <property type="entry name" value="PIN_4"/>
    <property type="match status" value="1"/>
</dbReference>
<feature type="compositionally biased region" description="Basic and acidic residues" evidence="6">
    <location>
        <begin position="423"/>
        <end position="432"/>
    </location>
</feature>
<feature type="compositionally biased region" description="Low complexity" evidence="6">
    <location>
        <begin position="649"/>
        <end position="660"/>
    </location>
</feature>
<dbReference type="InterPro" id="IPR018834">
    <property type="entry name" value="DNA/RNA-bd_Est1-type"/>
</dbReference>
<organism evidence="8 9">
    <name type="scientific">Galleria mellonella</name>
    <name type="common">Greater wax moth</name>
    <dbReference type="NCBI Taxonomy" id="7137"/>
    <lineage>
        <taxon>Eukaryota</taxon>
        <taxon>Metazoa</taxon>
        <taxon>Ecdysozoa</taxon>
        <taxon>Arthropoda</taxon>
        <taxon>Hexapoda</taxon>
        <taxon>Insecta</taxon>
        <taxon>Pterygota</taxon>
        <taxon>Neoptera</taxon>
        <taxon>Endopterygota</taxon>
        <taxon>Lepidoptera</taxon>
        <taxon>Glossata</taxon>
        <taxon>Ditrysia</taxon>
        <taxon>Pyraloidea</taxon>
        <taxon>Pyralidae</taxon>
        <taxon>Galleriinae</taxon>
        <taxon>Galleria</taxon>
    </lineage>
</organism>
<feature type="domain" description="PIN" evidence="7">
    <location>
        <begin position="1456"/>
        <end position="1607"/>
    </location>
</feature>
<dbReference type="RefSeq" id="XP_052757426.1">
    <property type="nucleotide sequence ID" value="XM_052901466.1"/>
</dbReference>
<feature type="compositionally biased region" description="Polar residues" evidence="6">
    <location>
        <begin position="409"/>
        <end position="422"/>
    </location>
</feature>
<protein>
    <submittedName>
        <fullName evidence="9">Uncharacterized protein LOC113517389 isoform X1</fullName>
    </submittedName>
</protein>
<feature type="compositionally biased region" description="Polar residues" evidence="6">
    <location>
        <begin position="246"/>
        <end position="271"/>
    </location>
</feature>
<feature type="region of interest" description="Disordered" evidence="6">
    <location>
        <begin position="1031"/>
        <end position="1068"/>
    </location>
</feature>
<feature type="compositionally biased region" description="Polar residues" evidence="6">
    <location>
        <begin position="195"/>
        <end position="205"/>
    </location>
</feature>
<dbReference type="InterPro" id="IPR029060">
    <property type="entry name" value="PIN-like_dom_sf"/>
</dbReference>
<evidence type="ECO:0000256" key="3">
    <source>
        <dbReference type="ARBA" id="ARBA00022490"/>
    </source>
</evidence>
<dbReference type="PANTHER" id="PTHR15696:SF0">
    <property type="entry name" value="TELOMERASE-BINDING PROTEIN EST1A"/>
    <property type="match status" value="1"/>
</dbReference>
<feature type="compositionally biased region" description="Basic and acidic residues" evidence="6">
    <location>
        <begin position="163"/>
        <end position="176"/>
    </location>
</feature>
<reference evidence="9" key="1">
    <citation type="submission" date="2025-08" db="UniProtKB">
        <authorList>
            <consortium name="RefSeq"/>
        </authorList>
    </citation>
    <scope>IDENTIFICATION</scope>
    <source>
        <tissue evidence="9">Whole larvae</tissue>
    </source>
</reference>
<feature type="compositionally biased region" description="Polar residues" evidence="6">
    <location>
        <begin position="151"/>
        <end position="161"/>
    </location>
</feature>
<evidence type="ECO:0000256" key="5">
    <source>
        <dbReference type="ARBA" id="ARBA00023242"/>
    </source>
</evidence>
<dbReference type="InterPro" id="IPR011990">
    <property type="entry name" value="TPR-like_helical_dom_sf"/>
</dbReference>
<dbReference type="SUPFAM" id="SSF88723">
    <property type="entry name" value="PIN domain-like"/>
    <property type="match status" value="1"/>
</dbReference>
<dbReference type="SMART" id="SM00670">
    <property type="entry name" value="PINc"/>
    <property type="match status" value="1"/>
</dbReference>
<feature type="compositionally biased region" description="Polar residues" evidence="6">
    <location>
        <begin position="92"/>
        <end position="101"/>
    </location>
</feature>
<dbReference type="InterPro" id="IPR002716">
    <property type="entry name" value="PIN_dom"/>
</dbReference>
<evidence type="ECO:0000256" key="6">
    <source>
        <dbReference type="SAM" id="MobiDB-lite"/>
    </source>
</evidence>
<feature type="region of interest" description="Disordered" evidence="6">
    <location>
        <begin position="335"/>
        <end position="373"/>
    </location>
</feature>
<feature type="compositionally biased region" description="Basic residues" evidence="6">
    <location>
        <begin position="433"/>
        <end position="448"/>
    </location>
</feature>
<feature type="compositionally biased region" description="Basic residues" evidence="6">
    <location>
        <begin position="615"/>
        <end position="627"/>
    </location>
</feature>
<dbReference type="InterPro" id="IPR045153">
    <property type="entry name" value="Est1/Ebs1-like"/>
</dbReference>
<feature type="compositionally biased region" description="Basic and acidic residues" evidence="6">
    <location>
        <begin position="1"/>
        <end position="10"/>
    </location>
</feature>
<accession>A0ABM3N1G6</accession>
<feature type="compositionally biased region" description="Basic and acidic residues" evidence="6">
    <location>
        <begin position="512"/>
        <end position="531"/>
    </location>
</feature>
<dbReference type="Pfam" id="PF10374">
    <property type="entry name" value="EST1"/>
    <property type="match status" value="1"/>
</dbReference>
<evidence type="ECO:0000313" key="9">
    <source>
        <dbReference type="RefSeq" id="XP_052757426.1"/>
    </source>
</evidence>
<evidence type="ECO:0000256" key="1">
    <source>
        <dbReference type="ARBA" id="ARBA00004123"/>
    </source>
</evidence>
<feature type="region of interest" description="Disordered" evidence="6">
    <location>
        <begin position="409"/>
        <end position="705"/>
    </location>
</feature>
<keyword evidence="4" id="KW-0866">Nonsense-mediated mRNA decay</keyword>
<evidence type="ECO:0000313" key="8">
    <source>
        <dbReference type="Proteomes" id="UP001652740"/>
    </source>
</evidence>
<keyword evidence="3" id="KW-0963">Cytoplasm</keyword>
<feature type="compositionally biased region" description="Polar residues" evidence="6">
    <location>
        <begin position="681"/>
        <end position="704"/>
    </location>
</feature>
<feature type="compositionally biased region" description="Polar residues" evidence="6">
    <location>
        <begin position="571"/>
        <end position="586"/>
    </location>
</feature>
<proteinExistence type="predicted"/>
<feature type="compositionally biased region" description="Basic and acidic residues" evidence="6">
    <location>
        <begin position="662"/>
        <end position="680"/>
    </location>
</feature>
<keyword evidence="8" id="KW-1185">Reference proteome</keyword>
<evidence type="ECO:0000259" key="7">
    <source>
        <dbReference type="SMART" id="SM00670"/>
    </source>
</evidence>
<dbReference type="Proteomes" id="UP001652740">
    <property type="component" value="Unplaced"/>
</dbReference>
<feature type="compositionally biased region" description="Polar residues" evidence="6">
    <location>
        <begin position="537"/>
        <end position="548"/>
    </location>
</feature>
<feature type="compositionally biased region" description="Low complexity" evidence="6">
    <location>
        <begin position="339"/>
        <end position="356"/>
    </location>
</feature>
<feature type="compositionally biased region" description="Polar residues" evidence="6">
    <location>
        <begin position="478"/>
        <end position="490"/>
    </location>
</feature>
<comment type="subcellular location">
    <subcellularLocation>
        <location evidence="2">Cytoplasm</location>
    </subcellularLocation>
    <subcellularLocation>
        <location evidence="1">Nucleus</location>
    </subcellularLocation>
</comment>
<dbReference type="SUPFAM" id="SSF48452">
    <property type="entry name" value="TPR-like"/>
    <property type="match status" value="1"/>
</dbReference>
<feature type="compositionally biased region" description="Gly residues" evidence="6">
    <location>
        <begin position="1048"/>
        <end position="1058"/>
    </location>
</feature>
<dbReference type="Gene3D" id="1.25.40.10">
    <property type="entry name" value="Tetratricopeptide repeat domain"/>
    <property type="match status" value="1"/>
</dbReference>
<gene>
    <name evidence="9" type="primary">LOC113517389</name>
</gene>
<evidence type="ECO:0000256" key="4">
    <source>
        <dbReference type="ARBA" id="ARBA00023161"/>
    </source>
</evidence>
<feature type="compositionally biased region" description="Basic and acidic residues" evidence="6">
    <location>
        <begin position="491"/>
        <end position="502"/>
    </location>
</feature>
<dbReference type="PANTHER" id="PTHR15696">
    <property type="entry name" value="SMG-7 SUPPRESSOR WITH MORPHOLOGICAL EFFECT ON GENITALIA PROTEIN 7"/>
    <property type="match status" value="1"/>
</dbReference>
<name>A0ABM3N1G6_GALME</name>
<dbReference type="Gene3D" id="3.40.50.1010">
    <property type="entry name" value="5'-nuclease"/>
    <property type="match status" value="1"/>
</dbReference>
<dbReference type="InterPro" id="IPR019458">
    <property type="entry name" value="Est1-like_N"/>
</dbReference>